<dbReference type="Proteomes" id="UP001153334">
    <property type="component" value="Unassembled WGS sequence"/>
</dbReference>
<dbReference type="EMBL" id="JAPESX010002650">
    <property type="protein sequence ID" value="KAJ8107017.1"/>
    <property type="molecule type" value="Genomic_DNA"/>
</dbReference>
<sequence>MDVFKILSRGAKKSSNKPLEFKPAPKVQNPQLYHDKGLKRKRPEEEDQFGRDVGKTEDPLLDFFAPRESKEQKPVAQPKPILESPNAKPKPAPSLLDDDEGLFPF</sequence>
<organism evidence="1 2">
    <name type="scientific">Nemania bipapillata</name>
    <dbReference type="NCBI Taxonomy" id="110536"/>
    <lineage>
        <taxon>Eukaryota</taxon>
        <taxon>Fungi</taxon>
        <taxon>Dikarya</taxon>
        <taxon>Ascomycota</taxon>
        <taxon>Pezizomycotina</taxon>
        <taxon>Sordariomycetes</taxon>
        <taxon>Xylariomycetidae</taxon>
        <taxon>Xylariales</taxon>
        <taxon>Xylariaceae</taxon>
        <taxon>Nemania</taxon>
    </lineage>
</organism>
<evidence type="ECO:0000313" key="2">
    <source>
        <dbReference type="Proteomes" id="UP001153334"/>
    </source>
</evidence>
<proteinExistence type="predicted"/>
<reference evidence="1" key="1">
    <citation type="submission" date="2022-11" db="EMBL/GenBank/DDBJ databases">
        <title>Genome Sequence of Nemania bipapillata.</title>
        <authorList>
            <person name="Buettner E."/>
        </authorList>
    </citation>
    <scope>NUCLEOTIDE SEQUENCE</scope>
    <source>
        <strain evidence="1">CP14</strain>
    </source>
</reference>
<evidence type="ECO:0000313" key="1">
    <source>
        <dbReference type="EMBL" id="KAJ8107017.1"/>
    </source>
</evidence>
<gene>
    <name evidence="1" type="ORF">ONZ43_g6867</name>
</gene>
<accession>A0ACC2HVB8</accession>
<keyword evidence="2" id="KW-1185">Reference proteome</keyword>
<comment type="caution">
    <text evidence="1">The sequence shown here is derived from an EMBL/GenBank/DDBJ whole genome shotgun (WGS) entry which is preliminary data.</text>
</comment>
<name>A0ACC2HVB8_9PEZI</name>
<protein>
    <submittedName>
        <fullName evidence="1">Uncharacterized protein</fullName>
    </submittedName>
</protein>